<dbReference type="SUPFAM" id="SSF103473">
    <property type="entry name" value="MFS general substrate transporter"/>
    <property type="match status" value="1"/>
</dbReference>
<comment type="caution">
    <text evidence="12">The sequence shown here is derived from an EMBL/GenBank/DDBJ whole genome shotgun (WGS) entry which is preliminary data.</text>
</comment>
<evidence type="ECO:0000256" key="9">
    <source>
        <dbReference type="RuleBase" id="RU003346"/>
    </source>
</evidence>
<feature type="transmembrane region" description="Helical" evidence="10">
    <location>
        <begin position="62"/>
        <end position="79"/>
    </location>
</feature>
<dbReference type="GO" id="GO:0005886">
    <property type="term" value="C:plasma membrane"/>
    <property type="evidence" value="ECO:0007669"/>
    <property type="project" value="UniProtKB-SubCell"/>
</dbReference>
<dbReference type="Pfam" id="PF00083">
    <property type="entry name" value="Sugar_tr"/>
    <property type="match status" value="1"/>
</dbReference>
<dbReference type="Proteomes" id="UP000032679">
    <property type="component" value="Unassembled WGS sequence"/>
</dbReference>
<feature type="transmembrane region" description="Helical" evidence="10">
    <location>
        <begin position="21"/>
        <end position="42"/>
    </location>
</feature>
<dbReference type="FunFam" id="1.20.1250.20:FF:000218">
    <property type="entry name" value="facilitated trehalose transporter Tret1"/>
    <property type="match status" value="1"/>
</dbReference>
<keyword evidence="8 10" id="KW-0472">Membrane</keyword>
<feature type="transmembrane region" description="Helical" evidence="10">
    <location>
        <begin position="295"/>
        <end position="316"/>
    </location>
</feature>
<sequence length="467" mass="50328">MSVAVFTHSPVSARRPMVGRMFLAAVLAAVAGLMFGLDIGVISGALKFIAQEFQASEAAQEWIVSSMMFGAAVGALASGRASFMLGRRMSLTISAALFVIGALGCVTAHSVAELIIARAILGLAIGVASFVAPLYISEIADESRRGSLISVYQLMITSGILLAFVSDALFAYLGSWRWMLGIVAVPGALFLVGSFFLPDSPRWLMLRGRDKDALETLTALRNDPSVARQEMESIRAQLQEKQLGFSLFRTNPNFRRTVGLGIGLQIVQQLTGINVVMYYAPRIFEVAGFGQDGQLWGTAIVGLVNMLSTFIAISFVDKWGRRPMLIAGFIIMAFGMGALATLLGMGTPSDLSRYLSVAVLLLFIMGFAFSAGPLIWILCAEVQPLQGRDFGIACSTFTNWAANMLVGATFLTLLTALGPAHTFWLYAALNALFILFTMSFVPETRGVVLEAIERKLNAGMKLRDIGR</sequence>
<keyword evidence="4" id="KW-1003">Cell membrane</keyword>
<evidence type="ECO:0000313" key="13">
    <source>
        <dbReference type="Proteomes" id="UP000032679"/>
    </source>
</evidence>
<dbReference type="InterPro" id="IPR050814">
    <property type="entry name" value="Myo-inositol_Transporter"/>
</dbReference>
<feature type="transmembrane region" description="Helical" evidence="10">
    <location>
        <begin position="323"/>
        <end position="343"/>
    </location>
</feature>
<keyword evidence="13" id="KW-1185">Reference proteome</keyword>
<comment type="similarity">
    <text evidence="2 9">Belongs to the major facilitator superfamily. Sugar transporter (TC 2.A.1.1) family.</text>
</comment>
<dbReference type="Gene3D" id="1.20.1250.20">
    <property type="entry name" value="MFS general substrate transporter like domains"/>
    <property type="match status" value="1"/>
</dbReference>
<keyword evidence="7 10" id="KW-1133">Transmembrane helix</keyword>
<protein>
    <submittedName>
        <fullName evidence="12">Sugar-proton symporter</fullName>
    </submittedName>
</protein>
<dbReference type="InterPro" id="IPR005828">
    <property type="entry name" value="MFS_sugar_transport-like"/>
</dbReference>
<feature type="transmembrane region" description="Helical" evidence="10">
    <location>
        <begin position="355"/>
        <end position="378"/>
    </location>
</feature>
<keyword evidence="3 9" id="KW-0813">Transport</keyword>
<dbReference type="RefSeq" id="WP_053053627.1">
    <property type="nucleotide sequence ID" value="NZ_BALE01000004.1"/>
</dbReference>
<reference evidence="12 13" key="1">
    <citation type="submission" date="2012-10" db="EMBL/GenBank/DDBJ databases">
        <title>Genome sequencing of Tanticharoenia sakaeratensis NBRC 103193.</title>
        <authorList>
            <person name="Azuma Y."/>
            <person name="Hadano H."/>
            <person name="Hirakawa H."/>
            <person name="Matsushita K."/>
        </authorList>
    </citation>
    <scope>NUCLEOTIDE SEQUENCE [LARGE SCALE GENOMIC DNA]</scope>
    <source>
        <strain evidence="12 13">NBRC 103193</strain>
    </source>
</reference>
<feature type="transmembrane region" description="Helical" evidence="10">
    <location>
        <begin position="178"/>
        <end position="197"/>
    </location>
</feature>
<dbReference type="EMBL" id="BALE01000004">
    <property type="protein sequence ID" value="GAN53066.1"/>
    <property type="molecule type" value="Genomic_DNA"/>
</dbReference>
<proteinExistence type="inferred from homology"/>
<accession>A0A0D6MHT6</accession>
<comment type="subcellular location">
    <subcellularLocation>
        <location evidence="1">Cell membrane</location>
        <topology evidence="1">Multi-pass membrane protein</topology>
    </subcellularLocation>
</comment>
<dbReference type="PANTHER" id="PTHR48020:SF12">
    <property type="entry name" value="PROTON MYO-INOSITOL COTRANSPORTER"/>
    <property type="match status" value="1"/>
</dbReference>
<organism evidence="12 13">
    <name type="scientific">Tanticharoenia sakaeratensis NBRC 103193</name>
    <dbReference type="NCBI Taxonomy" id="1231623"/>
    <lineage>
        <taxon>Bacteria</taxon>
        <taxon>Pseudomonadati</taxon>
        <taxon>Pseudomonadota</taxon>
        <taxon>Alphaproteobacteria</taxon>
        <taxon>Acetobacterales</taxon>
        <taxon>Acetobacteraceae</taxon>
        <taxon>Tanticharoenia</taxon>
    </lineage>
</organism>
<dbReference type="AlphaFoldDB" id="A0A0D6MHT6"/>
<evidence type="ECO:0000256" key="10">
    <source>
        <dbReference type="SAM" id="Phobius"/>
    </source>
</evidence>
<evidence type="ECO:0000256" key="5">
    <source>
        <dbReference type="ARBA" id="ARBA00022597"/>
    </source>
</evidence>
<evidence type="ECO:0000256" key="4">
    <source>
        <dbReference type="ARBA" id="ARBA00022475"/>
    </source>
</evidence>
<feature type="transmembrane region" description="Helical" evidence="10">
    <location>
        <begin position="91"/>
        <end position="109"/>
    </location>
</feature>
<evidence type="ECO:0000313" key="12">
    <source>
        <dbReference type="EMBL" id="GAN53066.1"/>
    </source>
</evidence>
<name>A0A0D6MHT6_9PROT</name>
<feature type="transmembrane region" description="Helical" evidence="10">
    <location>
        <begin position="258"/>
        <end position="280"/>
    </location>
</feature>
<evidence type="ECO:0000256" key="7">
    <source>
        <dbReference type="ARBA" id="ARBA00022989"/>
    </source>
</evidence>
<dbReference type="OrthoDB" id="9784658at2"/>
<evidence type="ECO:0000256" key="8">
    <source>
        <dbReference type="ARBA" id="ARBA00023136"/>
    </source>
</evidence>
<dbReference type="STRING" id="1231623.Tasa_004_131"/>
<evidence type="ECO:0000256" key="2">
    <source>
        <dbReference type="ARBA" id="ARBA00010992"/>
    </source>
</evidence>
<dbReference type="GO" id="GO:0022857">
    <property type="term" value="F:transmembrane transporter activity"/>
    <property type="evidence" value="ECO:0007669"/>
    <property type="project" value="InterPro"/>
</dbReference>
<feature type="domain" description="Major facilitator superfamily (MFS) profile" evidence="11">
    <location>
        <begin position="24"/>
        <end position="445"/>
    </location>
</feature>
<feature type="transmembrane region" description="Helical" evidence="10">
    <location>
        <begin position="423"/>
        <end position="441"/>
    </location>
</feature>
<dbReference type="PROSITE" id="PS50850">
    <property type="entry name" value="MFS"/>
    <property type="match status" value="1"/>
</dbReference>
<evidence type="ECO:0000256" key="1">
    <source>
        <dbReference type="ARBA" id="ARBA00004651"/>
    </source>
</evidence>
<feature type="transmembrane region" description="Helical" evidence="10">
    <location>
        <begin position="148"/>
        <end position="172"/>
    </location>
</feature>
<evidence type="ECO:0000259" key="11">
    <source>
        <dbReference type="PROSITE" id="PS50850"/>
    </source>
</evidence>
<gene>
    <name evidence="12" type="ORF">Tasa_004_131</name>
</gene>
<evidence type="ECO:0000256" key="3">
    <source>
        <dbReference type="ARBA" id="ARBA00022448"/>
    </source>
</evidence>
<evidence type="ECO:0000256" key="6">
    <source>
        <dbReference type="ARBA" id="ARBA00022692"/>
    </source>
</evidence>
<feature type="transmembrane region" description="Helical" evidence="10">
    <location>
        <begin position="390"/>
        <end position="417"/>
    </location>
</feature>
<keyword evidence="6 10" id="KW-0812">Transmembrane</keyword>
<dbReference type="InterPro" id="IPR020846">
    <property type="entry name" value="MFS_dom"/>
</dbReference>
<feature type="transmembrane region" description="Helical" evidence="10">
    <location>
        <begin position="115"/>
        <end position="136"/>
    </location>
</feature>
<dbReference type="NCBIfam" id="TIGR00879">
    <property type="entry name" value="SP"/>
    <property type="match status" value="1"/>
</dbReference>
<dbReference type="PRINTS" id="PR00171">
    <property type="entry name" value="SUGRTRNSPORT"/>
</dbReference>
<keyword evidence="5" id="KW-0762">Sugar transport</keyword>
<dbReference type="PANTHER" id="PTHR48020">
    <property type="entry name" value="PROTON MYO-INOSITOL COTRANSPORTER"/>
    <property type="match status" value="1"/>
</dbReference>
<dbReference type="InterPro" id="IPR003663">
    <property type="entry name" value="Sugar/inositol_transpt"/>
</dbReference>
<dbReference type="PROSITE" id="PS00217">
    <property type="entry name" value="SUGAR_TRANSPORT_2"/>
    <property type="match status" value="1"/>
</dbReference>
<dbReference type="InterPro" id="IPR005829">
    <property type="entry name" value="Sugar_transporter_CS"/>
</dbReference>
<dbReference type="InterPro" id="IPR036259">
    <property type="entry name" value="MFS_trans_sf"/>
</dbReference>